<feature type="non-terminal residue" evidence="1">
    <location>
        <position position="1"/>
    </location>
</feature>
<organism evidence="1 2">
    <name type="scientific">Paenibacillus sepulcri</name>
    <dbReference type="NCBI Taxonomy" id="359917"/>
    <lineage>
        <taxon>Bacteria</taxon>
        <taxon>Bacillati</taxon>
        <taxon>Bacillota</taxon>
        <taxon>Bacilli</taxon>
        <taxon>Bacillales</taxon>
        <taxon>Paenibacillaceae</taxon>
        <taxon>Paenibacillus</taxon>
    </lineage>
</organism>
<protein>
    <submittedName>
        <fullName evidence="1">ABC transporter ATP-binding protein</fullName>
    </submittedName>
</protein>
<keyword evidence="1" id="KW-0547">Nucleotide-binding</keyword>
<dbReference type="EMBL" id="JAHZIK010003992">
    <property type="protein sequence ID" value="MBW7462488.1"/>
    <property type="molecule type" value="Genomic_DNA"/>
</dbReference>
<evidence type="ECO:0000313" key="1">
    <source>
        <dbReference type="EMBL" id="MBW7462488.1"/>
    </source>
</evidence>
<dbReference type="Proteomes" id="UP001519887">
    <property type="component" value="Unassembled WGS sequence"/>
</dbReference>
<proteinExistence type="predicted"/>
<accession>A0ABS7CNK4</accession>
<dbReference type="SUPFAM" id="SSF52540">
    <property type="entry name" value="P-loop containing nucleoside triphosphate hydrolases"/>
    <property type="match status" value="1"/>
</dbReference>
<dbReference type="InterPro" id="IPR027417">
    <property type="entry name" value="P-loop_NTPase"/>
</dbReference>
<reference evidence="1 2" key="1">
    <citation type="submission" date="2021-07" db="EMBL/GenBank/DDBJ databases">
        <title>Paenibacillus radiodurans sp. nov., isolated from the southeastern edge of Tengger Desert.</title>
        <authorList>
            <person name="Zhang G."/>
        </authorList>
    </citation>
    <scope>NUCLEOTIDE SEQUENCE [LARGE SCALE GENOMIC DNA]</scope>
    <source>
        <strain evidence="1 2">CCM 7311</strain>
    </source>
</reference>
<feature type="non-terminal residue" evidence="1">
    <location>
        <position position="94"/>
    </location>
</feature>
<evidence type="ECO:0000313" key="2">
    <source>
        <dbReference type="Proteomes" id="UP001519887"/>
    </source>
</evidence>
<dbReference type="Gene3D" id="3.40.50.300">
    <property type="entry name" value="P-loop containing nucleotide triphosphate hydrolases"/>
    <property type="match status" value="1"/>
</dbReference>
<keyword evidence="1" id="KW-0067">ATP-binding</keyword>
<dbReference type="GO" id="GO:0005524">
    <property type="term" value="F:ATP binding"/>
    <property type="evidence" value="ECO:0007669"/>
    <property type="project" value="UniProtKB-KW"/>
</dbReference>
<gene>
    <name evidence="1" type="ORF">K0U00_51400</name>
</gene>
<comment type="caution">
    <text evidence="1">The sequence shown here is derived from an EMBL/GenBank/DDBJ whole genome shotgun (WGS) entry which is preliminary data.</text>
</comment>
<sequence length="94" mass="10761">QLDPLSAVHIYDTLKTVNEQFGTTVIVIEHHTEFIADYCKHAVLMEQGSVAWKLETASALNEVETLLAHQIHPPQVTQAAWRIYPERKPYPIRL</sequence>
<keyword evidence="2" id="KW-1185">Reference proteome</keyword>
<name>A0ABS7CNK4_9BACL</name>